<evidence type="ECO:0000313" key="4">
    <source>
        <dbReference type="Proteomes" id="UP000609121"/>
    </source>
</evidence>
<name>A0A8J7CFS1_9RHOB</name>
<evidence type="ECO:0000313" key="3">
    <source>
        <dbReference type="EMBL" id="MBE3636585.1"/>
    </source>
</evidence>
<accession>A0A8J7CFS1</accession>
<dbReference type="InterPro" id="IPR009683">
    <property type="entry name" value="Extensin-like_C"/>
</dbReference>
<feature type="chain" id="PRO_5035282137" evidence="1">
    <location>
        <begin position="25"/>
        <end position="209"/>
    </location>
</feature>
<proteinExistence type="predicted"/>
<gene>
    <name evidence="3" type="ORF">ICN82_00025</name>
</gene>
<feature type="signal peptide" evidence="1">
    <location>
        <begin position="1"/>
        <end position="24"/>
    </location>
</feature>
<dbReference type="Pfam" id="PF06904">
    <property type="entry name" value="Extensin-like_C"/>
    <property type="match status" value="1"/>
</dbReference>
<reference evidence="3" key="1">
    <citation type="submission" date="2020-09" db="EMBL/GenBank/DDBJ databases">
        <title>A novel bacterium of genus Mangrovicoccus, isolated from South China Sea.</title>
        <authorList>
            <person name="Huang H."/>
            <person name="Mo K."/>
            <person name="Hu Y."/>
        </authorList>
    </citation>
    <scope>NUCLEOTIDE SEQUENCE</scope>
    <source>
        <strain evidence="3">HB182678</strain>
    </source>
</reference>
<evidence type="ECO:0000256" key="1">
    <source>
        <dbReference type="SAM" id="SignalP"/>
    </source>
</evidence>
<keyword evidence="4" id="KW-1185">Reference proteome</keyword>
<dbReference type="RefSeq" id="WP_193178773.1">
    <property type="nucleotide sequence ID" value="NZ_JACVXA010000001.1"/>
</dbReference>
<sequence length="209" mass="21598">MTRAALAAAAAAMVLILSGCGSDGAEKTGSARALQGQRLCGSTGILGELAPQIEGRAAGCGLQDGVRVMSVSGITLSTPAVVDCTTAKALKSWVDTGLRPAVGRRGGGVAELKVFASYTCRPRNGIAGAKVSEHGRGKAIDIGGFELRDGSEITVLEGWNARREGPMLKSLHEAACGIFGTVLGPKSDRFHANHFHLDTASYRSGPYCR</sequence>
<dbReference type="Proteomes" id="UP000609121">
    <property type="component" value="Unassembled WGS sequence"/>
</dbReference>
<dbReference type="AlphaFoldDB" id="A0A8J7CFS1"/>
<feature type="domain" description="Extensin-like C-terminal" evidence="2">
    <location>
        <begin position="51"/>
        <end position="209"/>
    </location>
</feature>
<dbReference type="EMBL" id="JACVXA010000001">
    <property type="protein sequence ID" value="MBE3636585.1"/>
    <property type="molecule type" value="Genomic_DNA"/>
</dbReference>
<comment type="caution">
    <text evidence="3">The sequence shown here is derived from an EMBL/GenBank/DDBJ whole genome shotgun (WGS) entry which is preliminary data.</text>
</comment>
<dbReference type="PROSITE" id="PS51257">
    <property type="entry name" value="PROKAR_LIPOPROTEIN"/>
    <property type="match status" value="1"/>
</dbReference>
<protein>
    <submittedName>
        <fullName evidence="3">Extensin family protein</fullName>
    </submittedName>
</protein>
<keyword evidence="1" id="KW-0732">Signal</keyword>
<organism evidence="3 4">
    <name type="scientific">Mangrovicoccus algicola</name>
    <dbReference type="NCBI Taxonomy" id="2771008"/>
    <lineage>
        <taxon>Bacteria</taxon>
        <taxon>Pseudomonadati</taxon>
        <taxon>Pseudomonadota</taxon>
        <taxon>Alphaproteobacteria</taxon>
        <taxon>Rhodobacterales</taxon>
        <taxon>Paracoccaceae</taxon>
        <taxon>Mangrovicoccus</taxon>
    </lineage>
</organism>
<evidence type="ECO:0000259" key="2">
    <source>
        <dbReference type="Pfam" id="PF06904"/>
    </source>
</evidence>